<keyword evidence="2" id="KW-0472">Membrane</keyword>
<dbReference type="InterPro" id="IPR008535">
    <property type="entry name" value="DUF817"/>
</dbReference>
<feature type="transmembrane region" description="Helical" evidence="2">
    <location>
        <begin position="45"/>
        <end position="64"/>
    </location>
</feature>
<feature type="transmembrane region" description="Helical" evidence="2">
    <location>
        <begin position="100"/>
        <end position="122"/>
    </location>
</feature>
<feature type="transmembrane region" description="Helical" evidence="2">
    <location>
        <begin position="261"/>
        <end position="279"/>
    </location>
</feature>
<dbReference type="Pfam" id="PF05675">
    <property type="entry name" value="DUF817"/>
    <property type="match status" value="1"/>
</dbReference>
<reference evidence="3 4" key="1">
    <citation type="submission" date="2024-02" db="EMBL/GenBank/DDBJ databases">
        <title>Characterization of antibiotic resistant novel bacterial strains and their environmental applications.</title>
        <authorList>
            <person name="Manzoor S."/>
            <person name="Abbas S."/>
            <person name="Arshad M."/>
            <person name="Li W.J."/>
            <person name="Ahmed I."/>
        </authorList>
    </citation>
    <scope>NUCLEOTIDE SEQUENCE [LARGE SCALE GENOMIC DNA]</scope>
    <source>
        <strain evidence="3 4">KACC 15558</strain>
    </source>
</reference>
<dbReference type="Proteomes" id="UP001498935">
    <property type="component" value="Unassembled WGS sequence"/>
</dbReference>
<name>A0ABP9U698_9MICO</name>
<keyword evidence="4" id="KW-1185">Reference proteome</keyword>
<gene>
    <name evidence="3" type="ORF">KACC15558_14410</name>
</gene>
<feature type="region of interest" description="Disordered" evidence="1">
    <location>
        <begin position="287"/>
        <end position="308"/>
    </location>
</feature>
<dbReference type="EMBL" id="BAABNP010000005">
    <property type="protein sequence ID" value="GAA5340401.1"/>
    <property type="molecule type" value="Genomic_DNA"/>
</dbReference>
<sequence length="308" mass="34371">MTTDRTGSRPELTRSEMLLDRFANRWLTRVPAGVREFLVFGIKQAWACLFGALMLAAIIATSWWYPDGAALDRNDLLVIIAVLIQAGMLVFRLETGREFLVIILFHLVGTGMEIFKTSVGSWNYAPGGVLHIGAVPLFTGFMYAAVGSYLVRVHRLFDLRFSHYPPRWITAVIAAAIYVNFFSHHWLPDIRLVLVAATVVVYARCMMHFRVHTRTLRMPVLLAFLLVAFFIWLAENIGTAAGAWLYPSQAGGWELVPLTKLVAWFLLMMISVVLVTFVYPPKPPVTGTPAPEPAARKADRGRGGAPIL</sequence>
<comment type="caution">
    <text evidence="3">The sequence shown here is derived from an EMBL/GenBank/DDBJ whole genome shotgun (WGS) entry which is preliminary data.</text>
</comment>
<organism evidence="3 4">
    <name type="scientific">Brevibacterium ammoniilyticum</name>
    <dbReference type="NCBI Taxonomy" id="1046555"/>
    <lineage>
        <taxon>Bacteria</taxon>
        <taxon>Bacillati</taxon>
        <taxon>Actinomycetota</taxon>
        <taxon>Actinomycetes</taxon>
        <taxon>Micrococcales</taxon>
        <taxon>Brevibacteriaceae</taxon>
        <taxon>Brevibacterium</taxon>
    </lineage>
</organism>
<evidence type="ECO:0000256" key="1">
    <source>
        <dbReference type="SAM" id="MobiDB-lite"/>
    </source>
</evidence>
<feature type="transmembrane region" description="Helical" evidence="2">
    <location>
        <begin position="128"/>
        <end position="152"/>
    </location>
</feature>
<accession>A0ABP9U698</accession>
<dbReference type="RefSeq" id="WP_342037806.1">
    <property type="nucleotide sequence ID" value="NZ_BAABBK010000008.1"/>
</dbReference>
<feature type="transmembrane region" description="Helical" evidence="2">
    <location>
        <begin position="190"/>
        <end position="209"/>
    </location>
</feature>
<keyword evidence="2" id="KW-0812">Transmembrane</keyword>
<feature type="transmembrane region" description="Helical" evidence="2">
    <location>
        <begin position="164"/>
        <end position="184"/>
    </location>
</feature>
<feature type="transmembrane region" description="Helical" evidence="2">
    <location>
        <begin position="76"/>
        <end position="93"/>
    </location>
</feature>
<keyword evidence="2" id="KW-1133">Transmembrane helix</keyword>
<evidence type="ECO:0000313" key="3">
    <source>
        <dbReference type="EMBL" id="GAA5340401.1"/>
    </source>
</evidence>
<proteinExistence type="predicted"/>
<protein>
    <submittedName>
        <fullName evidence="3">DUF817 domain-containing protein</fullName>
    </submittedName>
</protein>
<feature type="transmembrane region" description="Helical" evidence="2">
    <location>
        <begin position="221"/>
        <end position="246"/>
    </location>
</feature>
<evidence type="ECO:0000256" key="2">
    <source>
        <dbReference type="SAM" id="Phobius"/>
    </source>
</evidence>
<evidence type="ECO:0000313" key="4">
    <source>
        <dbReference type="Proteomes" id="UP001498935"/>
    </source>
</evidence>